<sequence>MSGTPPTVAVLTAQPLEYTAVRAHLTDIEKQVHPTGTRKAAALTERVTSWFKPDAVLFVGTAVGLREDIHVGDVVIATKVYAVHGSSRSPQPT</sequence>
<proteinExistence type="predicted"/>
<evidence type="ECO:0000313" key="2">
    <source>
        <dbReference type="EMBL" id="MFE9606721.1"/>
    </source>
</evidence>
<dbReference type="PANTHER" id="PTHR46832:SF1">
    <property type="entry name" value="5'-METHYLTHIOADENOSINE_S-ADENOSYLHOMOCYSTEINE NUCLEOSIDASE"/>
    <property type="match status" value="1"/>
</dbReference>
<name>A0ABW6MKT4_9ACTN</name>
<dbReference type="RefSeq" id="WP_388115436.1">
    <property type="nucleotide sequence ID" value="NZ_JBIAHM010000033.1"/>
</dbReference>
<keyword evidence="3" id="KW-1185">Reference proteome</keyword>
<dbReference type="EMBL" id="JBIAHM010000033">
    <property type="protein sequence ID" value="MFE9606721.1"/>
    <property type="molecule type" value="Genomic_DNA"/>
</dbReference>
<evidence type="ECO:0000259" key="1">
    <source>
        <dbReference type="Pfam" id="PF01048"/>
    </source>
</evidence>
<dbReference type="Proteomes" id="UP001601303">
    <property type="component" value="Unassembled WGS sequence"/>
</dbReference>
<organism evidence="2 3">
    <name type="scientific">Streptomyces hokutonensis</name>
    <dbReference type="NCBI Taxonomy" id="1306990"/>
    <lineage>
        <taxon>Bacteria</taxon>
        <taxon>Bacillati</taxon>
        <taxon>Actinomycetota</taxon>
        <taxon>Actinomycetes</taxon>
        <taxon>Kitasatosporales</taxon>
        <taxon>Streptomycetaceae</taxon>
        <taxon>Streptomyces</taxon>
    </lineage>
</organism>
<dbReference type="InterPro" id="IPR000845">
    <property type="entry name" value="Nucleoside_phosphorylase_d"/>
</dbReference>
<protein>
    <recommendedName>
        <fullName evidence="1">Nucleoside phosphorylase domain-containing protein</fullName>
    </recommendedName>
</protein>
<comment type="caution">
    <text evidence="2">The sequence shown here is derived from an EMBL/GenBank/DDBJ whole genome shotgun (WGS) entry which is preliminary data.</text>
</comment>
<dbReference type="Pfam" id="PF01048">
    <property type="entry name" value="PNP_UDP_1"/>
    <property type="match status" value="1"/>
</dbReference>
<dbReference type="PANTHER" id="PTHR46832">
    <property type="entry name" value="5'-METHYLTHIOADENOSINE/S-ADENOSYLHOMOCYSTEINE NUCLEOSIDASE"/>
    <property type="match status" value="1"/>
</dbReference>
<dbReference type="SUPFAM" id="SSF53167">
    <property type="entry name" value="Purine and uridine phosphorylases"/>
    <property type="match status" value="1"/>
</dbReference>
<feature type="domain" description="Nucleoside phosphorylase" evidence="1">
    <location>
        <begin position="33"/>
        <end position="88"/>
    </location>
</feature>
<reference evidence="2 3" key="1">
    <citation type="submission" date="2024-10" db="EMBL/GenBank/DDBJ databases">
        <title>The Natural Products Discovery Center: Release of the First 8490 Sequenced Strains for Exploring Actinobacteria Biosynthetic Diversity.</title>
        <authorList>
            <person name="Kalkreuter E."/>
            <person name="Kautsar S.A."/>
            <person name="Yang D."/>
            <person name="Bader C.D."/>
            <person name="Teijaro C.N."/>
            <person name="Fluegel L."/>
            <person name="Davis C.M."/>
            <person name="Simpson J.R."/>
            <person name="Lauterbach L."/>
            <person name="Steele A.D."/>
            <person name="Gui C."/>
            <person name="Meng S."/>
            <person name="Li G."/>
            <person name="Viehrig K."/>
            <person name="Ye F."/>
            <person name="Su P."/>
            <person name="Kiefer A.F."/>
            <person name="Nichols A."/>
            <person name="Cepeda A.J."/>
            <person name="Yan W."/>
            <person name="Fan B."/>
            <person name="Jiang Y."/>
            <person name="Adhikari A."/>
            <person name="Zheng C.-J."/>
            <person name="Schuster L."/>
            <person name="Cowan T.M."/>
            <person name="Smanski M.J."/>
            <person name="Chevrette M.G."/>
            <person name="De Carvalho L.P.S."/>
            <person name="Shen B."/>
        </authorList>
    </citation>
    <scope>NUCLEOTIDE SEQUENCE [LARGE SCALE GENOMIC DNA]</scope>
    <source>
        <strain evidence="2 3">NPDC006488</strain>
    </source>
</reference>
<gene>
    <name evidence="2" type="ORF">ACFYNQ_50305</name>
</gene>
<dbReference type="Gene3D" id="3.40.50.1580">
    <property type="entry name" value="Nucleoside phosphorylase domain"/>
    <property type="match status" value="1"/>
</dbReference>
<dbReference type="InterPro" id="IPR035994">
    <property type="entry name" value="Nucleoside_phosphorylase_sf"/>
</dbReference>
<evidence type="ECO:0000313" key="3">
    <source>
        <dbReference type="Proteomes" id="UP001601303"/>
    </source>
</evidence>
<accession>A0ABW6MKT4</accession>